<evidence type="ECO:0000259" key="13">
    <source>
        <dbReference type="Pfam" id="PF01728"/>
    </source>
</evidence>
<accession>A0A0W0R0F0</accession>
<keyword evidence="4 11" id="KW-0949">S-adenosyl-L-methionine</keyword>
<dbReference type="PANTHER" id="PTHR10920">
    <property type="entry name" value="RIBOSOMAL RNA METHYLTRANSFERASE"/>
    <property type="match status" value="1"/>
</dbReference>
<dbReference type="EMBL" id="LNKA01000019">
    <property type="protein sequence ID" value="KTC64575.1"/>
    <property type="molecule type" value="Genomic_DNA"/>
</dbReference>
<keyword evidence="11" id="KW-0963">Cytoplasm</keyword>
<organism evidence="14 16">
    <name type="scientific">Legionella adelaidensis</name>
    <dbReference type="NCBI Taxonomy" id="45056"/>
    <lineage>
        <taxon>Bacteria</taxon>
        <taxon>Pseudomonadati</taxon>
        <taxon>Pseudomonadota</taxon>
        <taxon>Gammaproteobacteria</taxon>
        <taxon>Legionellales</taxon>
        <taxon>Legionellaceae</taxon>
        <taxon>Legionella</taxon>
    </lineage>
</organism>
<geneLocation type="plasmid" evidence="15 17">
    <name>24</name>
</geneLocation>
<dbReference type="InterPro" id="IPR002877">
    <property type="entry name" value="RNA_MeTrfase_FtsJ_dom"/>
</dbReference>
<dbReference type="InterPro" id="IPR050082">
    <property type="entry name" value="RNA_methyltr_RlmE"/>
</dbReference>
<evidence type="ECO:0000256" key="4">
    <source>
        <dbReference type="ARBA" id="ARBA00022691"/>
    </source>
</evidence>
<keyword evidence="3 11" id="KW-0808">Transferase</keyword>
<evidence type="ECO:0000256" key="11">
    <source>
        <dbReference type="HAMAP-Rule" id="MF_01547"/>
    </source>
</evidence>
<proteinExistence type="inferred from homology"/>
<dbReference type="EC" id="2.1.1.166" evidence="6 11"/>
<dbReference type="FunFam" id="3.40.50.150:FF:000005">
    <property type="entry name" value="Ribosomal RNA large subunit methyltransferase E"/>
    <property type="match status" value="1"/>
</dbReference>
<evidence type="ECO:0000313" key="14">
    <source>
        <dbReference type="EMBL" id="KTC64575.1"/>
    </source>
</evidence>
<evidence type="ECO:0000256" key="10">
    <source>
        <dbReference type="ARBA" id="ARBA00048970"/>
    </source>
</evidence>
<dbReference type="InterPro" id="IPR015507">
    <property type="entry name" value="rRNA-MeTfrase_E"/>
</dbReference>
<dbReference type="GO" id="GO:0008650">
    <property type="term" value="F:rRNA (uridine-2'-O-)-methyltransferase activity"/>
    <property type="evidence" value="ECO:0007669"/>
    <property type="project" value="UniProtKB-UniRule"/>
</dbReference>
<dbReference type="Proteomes" id="UP000054859">
    <property type="component" value="Unassembled WGS sequence"/>
</dbReference>
<dbReference type="InterPro" id="IPR029063">
    <property type="entry name" value="SAM-dependent_MTases_sf"/>
</dbReference>
<evidence type="ECO:0000256" key="9">
    <source>
        <dbReference type="ARBA" id="ARBA00042745"/>
    </source>
</evidence>
<evidence type="ECO:0000256" key="12">
    <source>
        <dbReference type="PIRSR" id="PIRSR005461-1"/>
    </source>
</evidence>
<feature type="binding site" evidence="11">
    <location>
        <position position="111"/>
    </location>
    <ligand>
        <name>S-adenosyl-L-methionine</name>
        <dbReference type="ChEBI" id="CHEBI:59789"/>
    </ligand>
</feature>
<dbReference type="STRING" id="45056.Lade_1869"/>
<evidence type="ECO:0000256" key="5">
    <source>
        <dbReference type="ARBA" id="ARBA00037569"/>
    </source>
</evidence>
<dbReference type="PANTHER" id="PTHR10920:SF18">
    <property type="entry name" value="RRNA METHYLTRANSFERASE 2, MITOCHONDRIAL"/>
    <property type="match status" value="1"/>
</dbReference>
<dbReference type="EMBL" id="LR134433">
    <property type="protein sequence ID" value="VEH85943.1"/>
    <property type="molecule type" value="Genomic_DNA"/>
</dbReference>
<keyword evidence="16" id="KW-1185">Reference proteome</keyword>
<evidence type="ECO:0000256" key="8">
    <source>
        <dbReference type="ARBA" id="ARBA00041995"/>
    </source>
</evidence>
<dbReference type="GO" id="GO:0005737">
    <property type="term" value="C:cytoplasm"/>
    <property type="evidence" value="ECO:0007669"/>
    <property type="project" value="UniProtKB-SubCell"/>
</dbReference>
<dbReference type="KEGG" id="ladl:NCTC12735_01588"/>
<feature type="binding site" evidence="11">
    <location>
        <position position="152"/>
    </location>
    <ligand>
        <name>S-adenosyl-L-methionine</name>
        <dbReference type="ChEBI" id="CHEBI:59789"/>
    </ligand>
</feature>
<dbReference type="AlphaFoldDB" id="A0A0W0R0F0"/>
<evidence type="ECO:0000256" key="7">
    <source>
        <dbReference type="ARBA" id="ARBA00041129"/>
    </source>
</evidence>
<dbReference type="NCBIfam" id="NF008390">
    <property type="entry name" value="PRK11188.1"/>
    <property type="match status" value="1"/>
</dbReference>
<evidence type="ECO:0000256" key="2">
    <source>
        <dbReference type="ARBA" id="ARBA00022603"/>
    </source>
</evidence>
<feature type="binding site" evidence="11">
    <location>
        <position position="127"/>
    </location>
    <ligand>
        <name>S-adenosyl-L-methionine</name>
        <dbReference type="ChEBI" id="CHEBI:59789"/>
    </ligand>
</feature>
<name>A0A0W0R0F0_9GAMM</name>
<protein>
    <recommendedName>
        <fullName evidence="7 11">Ribosomal RNA large subunit methyltransferase E</fullName>
        <ecNumber evidence="6 11">2.1.1.166</ecNumber>
    </recommendedName>
    <alternativeName>
        <fullName evidence="9 11">23S rRNA Um2552 methyltransferase</fullName>
    </alternativeName>
    <alternativeName>
        <fullName evidence="8 11">rRNA (uridine-2'-O-)-methyltransferase</fullName>
    </alternativeName>
</protein>
<feature type="binding site" evidence="11">
    <location>
        <position position="93"/>
    </location>
    <ligand>
        <name>S-adenosyl-L-methionine</name>
        <dbReference type="ChEBI" id="CHEBI:59789"/>
    </ligand>
</feature>
<comment type="similarity">
    <text evidence="11">Belongs to the class I-like SAM-binding methyltransferase superfamily. RNA methyltransferase RlmE family.</text>
</comment>
<keyword evidence="1 11" id="KW-0698">rRNA processing</keyword>
<dbReference type="Pfam" id="PF01728">
    <property type="entry name" value="FtsJ"/>
    <property type="match status" value="1"/>
</dbReference>
<keyword evidence="15" id="KW-0614">Plasmid</keyword>
<feature type="active site" description="Proton acceptor" evidence="11 12">
    <location>
        <position position="192"/>
    </location>
</feature>
<comment type="function">
    <text evidence="5 11">Specifically methylates the uridine in position 2552 of 23S rRNA at the 2'-O position of the ribose in the fully assembled 50S ribosomal subunit.</text>
</comment>
<reference evidence="14 16" key="1">
    <citation type="submission" date="2015-11" db="EMBL/GenBank/DDBJ databases">
        <title>Identification of large and diverse effector repertoires of 38 Legionella species.</title>
        <authorList>
            <person name="Burstein D."/>
            <person name="Amaro F."/>
            <person name="Zusman T."/>
            <person name="Lifshitz Z."/>
            <person name="Cohen O."/>
            <person name="Gilbert J.A."/>
            <person name="Pupko T."/>
            <person name="Shuman H.A."/>
            <person name="Segal G."/>
        </authorList>
    </citation>
    <scope>NUCLEOTIDE SEQUENCE [LARGE SCALE GENOMIC DNA]</scope>
    <source>
        <strain evidence="14 16">1762-AUS-E</strain>
    </source>
</reference>
<dbReference type="Gene3D" id="3.40.50.150">
    <property type="entry name" value="Vaccinia Virus protein VP39"/>
    <property type="match status" value="1"/>
</dbReference>
<dbReference type="SUPFAM" id="SSF53335">
    <property type="entry name" value="S-adenosyl-L-methionine-dependent methyltransferases"/>
    <property type="match status" value="1"/>
</dbReference>
<dbReference type="PATRIC" id="fig|45056.6.peg.1931"/>
<evidence type="ECO:0000313" key="16">
    <source>
        <dbReference type="Proteomes" id="UP000054859"/>
    </source>
</evidence>
<feature type="binding site" evidence="11">
    <location>
        <position position="91"/>
    </location>
    <ligand>
        <name>S-adenosyl-L-methionine</name>
        <dbReference type="ChEBI" id="CHEBI:59789"/>
    </ligand>
</feature>
<evidence type="ECO:0000313" key="15">
    <source>
        <dbReference type="EMBL" id="VEH85943.1"/>
    </source>
</evidence>
<evidence type="ECO:0000256" key="6">
    <source>
        <dbReference type="ARBA" id="ARBA00038861"/>
    </source>
</evidence>
<gene>
    <name evidence="11 15" type="primary">rlmE</name>
    <name evidence="11" type="synonym">ftsJ</name>
    <name evidence="11" type="synonym">rrmJ</name>
    <name evidence="14" type="ORF">Lade_1869</name>
    <name evidence="15" type="ORF">NCTC12735_01588</name>
</gene>
<dbReference type="Proteomes" id="UP000281170">
    <property type="component" value="Plasmid 24"/>
</dbReference>
<keyword evidence="2 11" id="KW-0489">Methyltransferase</keyword>
<comment type="subcellular location">
    <subcellularLocation>
        <location evidence="11">Cytoplasm</location>
    </subcellularLocation>
</comment>
<evidence type="ECO:0000256" key="1">
    <source>
        <dbReference type="ARBA" id="ARBA00022552"/>
    </source>
</evidence>
<sequence>MIKNGKLLHVLLGKGSKFQLLLVDYYKNLILMAQSKSSKRWLQEHFDDPFVKKAQKEGYRSRAVYKLQEIDQKENLIKPGMTIVDLGAAPGGWTQYLSQKLKHQGRIVALDILPMDSLADVEFIQGDFQEESVFQQLVDKIPPQTVDIVLSDMAPNMSGNYAVDIPRAMYLAELAVDFSKQMLKPGGILLMKIFHGEGFDALVKDIRNHFSHVTIKKPQASRSRSRETYLLAKGYNL</sequence>
<feature type="domain" description="Ribosomal RNA methyltransferase FtsJ" evidence="13">
    <location>
        <begin position="59"/>
        <end position="235"/>
    </location>
</feature>
<evidence type="ECO:0000313" key="17">
    <source>
        <dbReference type="Proteomes" id="UP000281170"/>
    </source>
</evidence>
<comment type="catalytic activity">
    <reaction evidence="10 11">
        <text>uridine(2552) in 23S rRNA + S-adenosyl-L-methionine = 2'-O-methyluridine(2552) in 23S rRNA + S-adenosyl-L-homocysteine + H(+)</text>
        <dbReference type="Rhea" id="RHEA:42720"/>
        <dbReference type="Rhea" id="RHEA-COMP:10202"/>
        <dbReference type="Rhea" id="RHEA-COMP:10203"/>
        <dbReference type="ChEBI" id="CHEBI:15378"/>
        <dbReference type="ChEBI" id="CHEBI:57856"/>
        <dbReference type="ChEBI" id="CHEBI:59789"/>
        <dbReference type="ChEBI" id="CHEBI:65315"/>
        <dbReference type="ChEBI" id="CHEBI:74478"/>
        <dbReference type="EC" id="2.1.1.166"/>
    </reaction>
</comment>
<dbReference type="PIRSF" id="PIRSF005461">
    <property type="entry name" value="23S_rRNA_mtase"/>
    <property type="match status" value="1"/>
</dbReference>
<reference evidence="15 17" key="2">
    <citation type="submission" date="2018-12" db="EMBL/GenBank/DDBJ databases">
        <authorList>
            <consortium name="Pathogen Informatics"/>
        </authorList>
    </citation>
    <scope>NUCLEOTIDE SEQUENCE [LARGE SCALE GENOMIC DNA]</scope>
    <source>
        <strain evidence="15 17">NCTC12735</strain>
        <plasmid evidence="17">24</plasmid>
    </source>
</reference>
<dbReference type="HAMAP" id="MF_01547">
    <property type="entry name" value="RNA_methyltr_E"/>
    <property type="match status" value="1"/>
</dbReference>
<evidence type="ECO:0000256" key="3">
    <source>
        <dbReference type="ARBA" id="ARBA00022679"/>
    </source>
</evidence>